<sequence>MVMHLHQLYLSRGSKHLYGFIDPLSLQIVGNKACEIQKYLHQRLSNRKKRCYLAPYYYLDNLGVMNVFNNVAQFLEEEIDDIKQH</sequence>
<protein>
    <submittedName>
        <fullName evidence="1">Uncharacterized protein</fullName>
    </submittedName>
</protein>
<feature type="non-terminal residue" evidence="1">
    <location>
        <position position="1"/>
    </location>
</feature>
<dbReference type="OrthoDB" id="1436096at2759"/>
<dbReference type="AlphaFoldDB" id="A0A371EAC2"/>
<organism evidence="1 2">
    <name type="scientific">Mucuna pruriens</name>
    <name type="common">Velvet bean</name>
    <name type="synonym">Dolichos pruriens</name>
    <dbReference type="NCBI Taxonomy" id="157652"/>
    <lineage>
        <taxon>Eukaryota</taxon>
        <taxon>Viridiplantae</taxon>
        <taxon>Streptophyta</taxon>
        <taxon>Embryophyta</taxon>
        <taxon>Tracheophyta</taxon>
        <taxon>Spermatophyta</taxon>
        <taxon>Magnoliopsida</taxon>
        <taxon>eudicotyledons</taxon>
        <taxon>Gunneridae</taxon>
        <taxon>Pentapetalae</taxon>
        <taxon>rosids</taxon>
        <taxon>fabids</taxon>
        <taxon>Fabales</taxon>
        <taxon>Fabaceae</taxon>
        <taxon>Papilionoideae</taxon>
        <taxon>50 kb inversion clade</taxon>
        <taxon>NPAAA clade</taxon>
        <taxon>indigoferoid/millettioid clade</taxon>
        <taxon>Phaseoleae</taxon>
        <taxon>Mucuna</taxon>
    </lineage>
</organism>
<name>A0A371EAC2_MUCPR</name>
<comment type="caution">
    <text evidence="1">The sequence shown here is derived from an EMBL/GenBank/DDBJ whole genome shotgun (WGS) entry which is preliminary data.</text>
</comment>
<reference evidence="1" key="1">
    <citation type="submission" date="2018-05" db="EMBL/GenBank/DDBJ databases">
        <title>Draft genome of Mucuna pruriens seed.</title>
        <authorList>
            <person name="Nnadi N.E."/>
            <person name="Vos R."/>
            <person name="Hasami M.H."/>
            <person name="Devisetty U.K."/>
            <person name="Aguiy J.C."/>
        </authorList>
    </citation>
    <scope>NUCLEOTIDE SEQUENCE [LARGE SCALE GENOMIC DNA]</scope>
    <source>
        <strain evidence="1">JCA_2017</strain>
    </source>
</reference>
<gene>
    <name evidence="1" type="ORF">CR513_58633</name>
</gene>
<keyword evidence="2" id="KW-1185">Reference proteome</keyword>
<dbReference type="Proteomes" id="UP000257109">
    <property type="component" value="Unassembled WGS sequence"/>
</dbReference>
<proteinExistence type="predicted"/>
<evidence type="ECO:0000313" key="1">
    <source>
        <dbReference type="EMBL" id="RDX62982.1"/>
    </source>
</evidence>
<dbReference type="EMBL" id="QJKJ01015153">
    <property type="protein sequence ID" value="RDX62982.1"/>
    <property type="molecule type" value="Genomic_DNA"/>
</dbReference>
<accession>A0A371EAC2</accession>
<evidence type="ECO:0000313" key="2">
    <source>
        <dbReference type="Proteomes" id="UP000257109"/>
    </source>
</evidence>